<keyword evidence="5 7" id="KW-0157">Chromophore</keyword>
<keyword evidence="3 7" id="KW-0602">Photosynthesis</keyword>
<keyword evidence="7" id="KW-0604">Photosystem II</keyword>
<dbReference type="OrthoDB" id="423598at2759"/>
<comment type="similarity">
    <text evidence="7">Belongs to the light-harvesting chlorophyll a/b-binding (LHC) protein family.</text>
</comment>
<evidence type="ECO:0000256" key="7">
    <source>
        <dbReference type="RuleBase" id="RU363080"/>
    </source>
</evidence>
<gene>
    <name evidence="8" type="ORF">CEUSTIGMA_g10063.t1</name>
</gene>
<feature type="binding site" description="axial binding residue" evidence="6">
    <location>
        <position position="60"/>
    </location>
    <ligand>
        <name>chlorophyll b</name>
        <dbReference type="ChEBI" id="CHEBI:61721"/>
        <label>1</label>
    </ligand>
    <ligandPart>
        <name>Mg</name>
        <dbReference type="ChEBI" id="CHEBI:25107"/>
    </ligandPart>
</feature>
<dbReference type="GO" id="GO:0009523">
    <property type="term" value="C:photosystem II"/>
    <property type="evidence" value="ECO:0007669"/>
    <property type="project" value="UniProtKB-KW"/>
</dbReference>
<dbReference type="InterPro" id="IPR001344">
    <property type="entry name" value="Chloro_AB-bd_pln"/>
</dbReference>
<keyword evidence="4 7" id="KW-0934">Plastid</keyword>
<dbReference type="EMBL" id="BEGY01000083">
    <property type="protein sequence ID" value="GAX82637.1"/>
    <property type="molecule type" value="Genomic_DNA"/>
</dbReference>
<dbReference type="SUPFAM" id="SSF103511">
    <property type="entry name" value="Chlorophyll a-b binding protein"/>
    <property type="match status" value="1"/>
</dbReference>
<feature type="binding site" evidence="6">
    <location>
        <position position="214"/>
    </location>
    <ligand>
        <name>chlorophyll a</name>
        <dbReference type="ChEBI" id="CHEBI:58416"/>
        <label>1</label>
    </ligand>
</feature>
<dbReference type="GO" id="GO:0009535">
    <property type="term" value="C:chloroplast thylakoid membrane"/>
    <property type="evidence" value="ECO:0007669"/>
    <property type="project" value="UniProtKB-SubCell"/>
</dbReference>
<evidence type="ECO:0000313" key="8">
    <source>
        <dbReference type="EMBL" id="GAX82637.1"/>
    </source>
</evidence>
<dbReference type="InterPro" id="IPR022796">
    <property type="entry name" value="Chloroa_b-bind"/>
</dbReference>
<dbReference type="Pfam" id="PF00504">
    <property type="entry name" value="Chloroa_b-bind"/>
    <property type="match status" value="1"/>
</dbReference>
<comment type="caution">
    <text evidence="8">The sequence shown here is derived from an EMBL/GenBank/DDBJ whole genome shotgun (WGS) entry which is preliminary data.</text>
</comment>
<dbReference type="Proteomes" id="UP000232323">
    <property type="component" value="Unassembled WGS sequence"/>
</dbReference>
<keyword evidence="9" id="KW-1185">Reference proteome</keyword>
<feature type="binding site" evidence="6">
    <location>
        <position position="210"/>
    </location>
    <ligand>
        <name>chlorophyll a</name>
        <dbReference type="ChEBI" id="CHEBI:58416"/>
        <label>1</label>
    </ligand>
</feature>
<protein>
    <recommendedName>
        <fullName evidence="7">Chlorophyll a-b binding protein, chloroplastic</fullName>
    </recommendedName>
</protein>
<feature type="binding site" evidence="6">
    <location>
        <position position="216"/>
    </location>
    <ligand>
        <name>chlorophyll a</name>
        <dbReference type="ChEBI" id="CHEBI:58416"/>
        <label>5</label>
    </ligand>
</feature>
<evidence type="ECO:0000256" key="6">
    <source>
        <dbReference type="PIRSR" id="PIRSR601344-1"/>
    </source>
</evidence>
<feature type="binding site" evidence="6">
    <location>
        <position position="99"/>
    </location>
    <ligand>
        <name>chlorophyll a</name>
        <dbReference type="ChEBI" id="CHEBI:58416"/>
        <label>1</label>
    </ligand>
</feature>
<name>A0A250XHS6_9CHLO</name>
<dbReference type="GO" id="GO:0009522">
    <property type="term" value="C:photosystem I"/>
    <property type="evidence" value="ECO:0007669"/>
    <property type="project" value="UniProtKB-KW"/>
</dbReference>
<feature type="binding site" evidence="6">
    <location>
        <position position="211"/>
    </location>
    <ligand>
        <name>chlorophyll a</name>
        <dbReference type="ChEBI" id="CHEBI:58416"/>
        <label>1</label>
    </ligand>
</feature>
<dbReference type="AlphaFoldDB" id="A0A250XHS6"/>
<evidence type="ECO:0000256" key="1">
    <source>
        <dbReference type="ARBA" id="ARBA00022494"/>
    </source>
</evidence>
<evidence type="ECO:0000256" key="3">
    <source>
        <dbReference type="ARBA" id="ARBA00022531"/>
    </source>
</evidence>
<reference evidence="8 9" key="1">
    <citation type="submission" date="2017-08" db="EMBL/GenBank/DDBJ databases">
        <title>Acidophilic green algal genome provides insights into adaptation to an acidic environment.</title>
        <authorList>
            <person name="Hirooka S."/>
            <person name="Hirose Y."/>
            <person name="Kanesaki Y."/>
            <person name="Higuchi S."/>
            <person name="Fujiwara T."/>
            <person name="Onuma R."/>
            <person name="Era A."/>
            <person name="Ohbayashi R."/>
            <person name="Uzuka A."/>
            <person name="Nozaki H."/>
            <person name="Yoshikawa H."/>
            <person name="Miyagishima S.Y."/>
        </authorList>
    </citation>
    <scope>NUCLEOTIDE SEQUENCE [LARGE SCALE GENOMIC DNA]</scope>
    <source>
        <strain evidence="8 9">NIES-2499</strain>
    </source>
</reference>
<dbReference type="GO" id="GO:0009765">
    <property type="term" value="P:photosynthesis, light harvesting"/>
    <property type="evidence" value="ECO:0007669"/>
    <property type="project" value="InterPro"/>
</dbReference>
<accession>A0A250XHS6</accession>
<keyword evidence="7" id="KW-0603">Photosystem I</keyword>
<evidence type="ECO:0000313" key="9">
    <source>
        <dbReference type="Proteomes" id="UP000232323"/>
    </source>
</evidence>
<sequence length="274" mass="29812">MQLQMAFNMMRTASSNRLAVKSRRSTVAVSAKTSSGKTVGGKKTVGSNVESKRQAEVAAYLETLPGSGPLSGPFEGVWDPLSLSATATVGDVRRWRESEITHGRVAMLAAIGFIVGEQLQDYSLFYNFDGGITGPAINQFSQVKQGFWEPLLIAIGLAESFRTSIGWATPKGTGFNQLKDDDEYKAGDLGFDPLGLKPEDSEELYILQTKELNNGRLAMIAISGFVLQELAEPGVEIFEHLFFDVEKLAIEEIDEIEVELGLPPSIPIPTIPLK</sequence>
<organism evidence="8 9">
    <name type="scientific">Chlamydomonas eustigma</name>
    <dbReference type="NCBI Taxonomy" id="1157962"/>
    <lineage>
        <taxon>Eukaryota</taxon>
        <taxon>Viridiplantae</taxon>
        <taxon>Chlorophyta</taxon>
        <taxon>core chlorophytes</taxon>
        <taxon>Chlorophyceae</taxon>
        <taxon>CS clade</taxon>
        <taxon>Chlamydomonadales</taxon>
        <taxon>Chlamydomonadaceae</taxon>
        <taxon>Chlamydomonas</taxon>
    </lineage>
</organism>
<proteinExistence type="inferred from homology"/>
<evidence type="ECO:0000256" key="2">
    <source>
        <dbReference type="ARBA" id="ARBA00022528"/>
    </source>
</evidence>
<evidence type="ECO:0000256" key="5">
    <source>
        <dbReference type="ARBA" id="ARBA00022991"/>
    </source>
</evidence>
<feature type="binding site" evidence="6">
    <location>
        <position position="228"/>
    </location>
    <ligand>
        <name>chlorophyll a</name>
        <dbReference type="ChEBI" id="CHEBI:58416"/>
        <label>1</label>
    </ligand>
</feature>
<keyword evidence="7" id="KW-0793">Thylakoid</keyword>
<dbReference type="PANTHER" id="PTHR21649">
    <property type="entry name" value="CHLOROPHYLL A/B BINDING PROTEIN"/>
    <property type="match status" value="1"/>
</dbReference>
<comment type="function">
    <text evidence="7">The light-harvesting complex (LHC) functions as a light receptor, it captures and delivers excitation energy to photosystems with which it is closely associated.</text>
</comment>
<dbReference type="STRING" id="1157962.A0A250XHS6"/>
<dbReference type="GO" id="GO:0016168">
    <property type="term" value="F:chlorophyll binding"/>
    <property type="evidence" value="ECO:0007669"/>
    <property type="project" value="UniProtKB-KW"/>
</dbReference>
<feature type="binding site" evidence="6">
    <location>
        <position position="78"/>
    </location>
    <ligand>
        <name>chlorophyll a</name>
        <dbReference type="ChEBI" id="CHEBI:58416"/>
        <label>1</label>
    </ligand>
</feature>
<dbReference type="Gene3D" id="1.10.3460.10">
    <property type="entry name" value="Chlorophyll a/b binding protein domain"/>
    <property type="match status" value="1"/>
</dbReference>
<evidence type="ECO:0000256" key="4">
    <source>
        <dbReference type="ARBA" id="ARBA00022640"/>
    </source>
</evidence>
<keyword evidence="1 6" id="KW-0148">Chlorophyll</keyword>
<keyword evidence="2 7" id="KW-0150">Chloroplast</keyword>
<comment type="subcellular location">
    <subcellularLocation>
        <location evidence="7">Plastid</location>
        <location evidence="7">Chloroplast thylakoid membrane</location>
    </subcellularLocation>
</comment>
<feature type="binding site" description="axial binding residue" evidence="6">
    <location>
        <position position="104"/>
    </location>
    <ligand>
        <name>chlorophyll b</name>
        <dbReference type="ChEBI" id="CHEBI:61721"/>
        <label>1</label>
    </ligand>
    <ligandPart>
        <name>Mg</name>
        <dbReference type="ChEBI" id="CHEBI:25107"/>
    </ligandPart>
</feature>
<feature type="binding site" evidence="6">
    <location>
        <position position="84"/>
    </location>
    <ligand>
        <name>chlorophyll a</name>
        <dbReference type="ChEBI" id="CHEBI:58416"/>
        <label>1</label>
    </ligand>
</feature>
<feature type="binding site" description="axial binding residue" evidence="6">
    <location>
        <position position="102"/>
    </location>
    <ligand>
        <name>chlorophyll a</name>
        <dbReference type="ChEBI" id="CHEBI:58416"/>
        <label>1</label>
    </ligand>
    <ligandPart>
        <name>Mg</name>
        <dbReference type="ChEBI" id="CHEBI:25107"/>
    </ligandPart>
</feature>